<evidence type="ECO:0000313" key="2">
    <source>
        <dbReference type="EMBL" id="MCS2162621.1"/>
    </source>
</evidence>
<dbReference type="Proteomes" id="UP001205357">
    <property type="component" value="Unassembled WGS sequence"/>
</dbReference>
<reference evidence="2 3" key="1">
    <citation type="submission" date="2022-04" db="EMBL/GenBank/DDBJ databases">
        <title>Proposal of a three novel species of Scandinavium, Scandinavium hiltneri, Scandinavium manionii, Scandinavium tedordense.</title>
        <authorList>
            <person name="Maddock D.W."/>
            <person name="Brady C.L."/>
            <person name="Denman S."/>
            <person name="Arnold D."/>
        </authorList>
    </citation>
    <scope>NUCLEOTIDE SEQUENCE [LARGE SCALE GENOMIC DNA]</scope>
    <source>
        <strain evidence="2 3">H11S7</strain>
    </source>
</reference>
<comment type="caution">
    <text evidence="2">The sequence shown here is derived from an EMBL/GenBank/DDBJ whole genome shotgun (WGS) entry which is preliminary data.</text>
</comment>
<sequence>MKPQLTAIESGENENKPGNVALKPYIDKRHGRLYYIERKQNKTTGAIDESETWVADELETVGIGSDGKDGYLVVRMKQEGSNTIISEAIPRREIGMPQGWARLRSRGVNITAKRGHLDLLANYLQQNGKREQWTITHTAGWHEGAYIMPDGEIIGAPNRPVAFCGGTSSVAGYVVRGTLNGWRYHVARLMNGNQSMVVGALTAFAAPLNSLAGGSCFGIHLFAQSSAGKTTTVEAASSIYGVPDELKLTWDATRYGLTVEAASRNDGFMPIDEIGQGNDVKHVAGSAYSLFNGTGRIQGHKDGGNKAVLRWSIVALSTGEEDFETYLLRNGITPKAGQLVRLVSVPFSDTTEFHDLDDGDQHSRAIKRESMRHCGVVGRAWIALLASDKEAACKKVDEKEKEWLASLPTDLSPQAKRVAVRFALLDATAELSAPLTGWNAGECSLHIRASFNEWLENYGTGNREKYQVVSRARDFIQRHALNRFQPYTFGKRNGDMDRNHASRINNLAGYLVYGRRADGGNEYHFIPSVFEEEILCGIQKKLGAESLEEVGMLVRPEPNRIDGKTITIDGSQQRFIVLIDGGNE</sequence>
<name>A0ABT2E426_9ENTR</name>
<dbReference type="Pfam" id="PF06048">
    <property type="entry name" value="DUF927"/>
    <property type="match status" value="1"/>
</dbReference>
<evidence type="ECO:0000259" key="1">
    <source>
        <dbReference type="Pfam" id="PF06048"/>
    </source>
</evidence>
<protein>
    <submittedName>
        <fullName evidence="2">DUF927 domain-containing protein</fullName>
    </submittedName>
</protein>
<organism evidence="2 3">
    <name type="scientific">Scandinavium hiltneri</name>
    <dbReference type="NCBI Taxonomy" id="2926519"/>
    <lineage>
        <taxon>Bacteria</taxon>
        <taxon>Pseudomonadati</taxon>
        <taxon>Pseudomonadota</taxon>
        <taxon>Gammaproteobacteria</taxon>
        <taxon>Enterobacterales</taxon>
        <taxon>Enterobacteriaceae</taxon>
        <taxon>Scandinavium</taxon>
    </lineage>
</organism>
<feature type="domain" description="DUF927" evidence="1">
    <location>
        <begin position="51"/>
        <end position="308"/>
    </location>
</feature>
<proteinExistence type="predicted"/>
<keyword evidence="3" id="KW-1185">Reference proteome</keyword>
<accession>A0ABT2E426</accession>
<dbReference type="EMBL" id="JALIGE010000075">
    <property type="protein sequence ID" value="MCS2162621.1"/>
    <property type="molecule type" value="Genomic_DNA"/>
</dbReference>
<gene>
    <name evidence="2" type="ORF">MUU47_16140</name>
</gene>
<dbReference type="InterPro" id="IPR009270">
    <property type="entry name" value="DUF927"/>
</dbReference>
<evidence type="ECO:0000313" key="3">
    <source>
        <dbReference type="Proteomes" id="UP001205357"/>
    </source>
</evidence>